<keyword evidence="1" id="KW-0472">Membrane</keyword>
<organism evidence="10">
    <name type="scientific">Salmonella enterica subsp. enterica serovar Kentucky</name>
    <dbReference type="NCBI Taxonomy" id="192955"/>
    <lineage>
        <taxon>Bacteria</taxon>
        <taxon>Pseudomonadati</taxon>
        <taxon>Pseudomonadota</taxon>
        <taxon>Gammaproteobacteria</taxon>
        <taxon>Enterobacterales</taxon>
        <taxon>Enterobacteriaceae</taxon>
        <taxon>Salmonella</taxon>
    </lineage>
</organism>
<evidence type="ECO:0000313" key="10">
    <source>
        <dbReference type="EMBL" id="ECT1656805.1"/>
    </source>
</evidence>
<feature type="transmembrane region" description="Helical" evidence="1">
    <location>
        <begin position="6"/>
        <end position="24"/>
    </location>
</feature>
<dbReference type="EMBL" id="AAKSAY010000006">
    <property type="protein sequence ID" value="ECV3650666.1"/>
    <property type="molecule type" value="Genomic_DNA"/>
</dbReference>
<evidence type="ECO:0000313" key="17">
    <source>
        <dbReference type="Proteomes" id="UP000322839"/>
    </source>
</evidence>
<dbReference type="EMBL" id="AAKNKF010000009">
    <property type="protein sequence ID" value="ECT6384028.1"/>
    <property type="molecule type" value="Genomic_DNA"/>
</dbReference>
<reference evidence="7" key="1">
    <citation type="submission" date="2018-07" db="EMBL/GenBank/DDBJ databases">
        <authorList>
            <consortium name="NARMS: The National Antimicrobial Resistance Monitoring System"/>
        </authorList>
    </citation>
    <scope>NUCLEOTIDE SEQUENCE</scope>
    <source>
        <strain evidence="13">CVM N32765</strain>
        <strain evidence="7">CVM N54726</strain>
        <strain evidence="11">CVM N57958F</strain>
        <strain evidence="8">CVM N58008</strain>
    </source>
</reference>
<dbReference type="EMBL" id="AAKJDK010000023">
    <property type="protein sequence ID" value="ECS2989853.1"/>
    <property type="molecule type" value="Genomic_DNA"/>
</dbReference>
<name>A0A3V9S1S9_SALET</name>
<dbReference type="Proteomes" id="UP000839705">
    <property type="component" value="Unassembled WGS sequence"/>
</dbReference>
<sequence length="60" mass="7788">MLSYIFFVYSWQLIYFNRVVFYYFDKKTIFYYRSFIMKTYYYIKIDLRDALKMRHPHLNI</sequence>
<evidence type="ECO:0000313" key="9">
    <source>
        <dbReference type="EMBL" id="ECT0509901.1"/>
    </source>
</evidence>
<dbReference type="EMBL" id="AAKQXS010000009">
    <property type="protein sequence ID" value="ECU7502160.1"/>
    <property type="molecule type" value="Genomic_DNA"/>
</dbReference>
<evidence type="ECO:0000313" key="4">
    <source>
        <dbReference type="EMBL" id="EBZ2432525.1"/>
    </source>
</evidence>
<evidence type="ECO:0000313" key="13">
    <source>
        <dbReference type="EMBL" id="ECU7502160.1"/>
    </source>
</evidence>
<reference evidence="10 18" key="2">
    <citation type="submission" date="2018-07" db="EMBL/GenBank/DDBJ databases">
        <authorList>
            <consortium name="GenomeTrakr network: Whole genome sequencing for foodborne pathogen traceback"/>
        </authorList>
    </citation>
    <scope>NUCLEOTIDE SEQUENCE</scope>
    <source>
        <strain evidence="9">CFSAN030068</strain>
        <strain evidence="2">CVM-N27249</strain>
        <strain evidence="10">FSIS11811977</strain>
        <strain evidence="6">FSIS11917264</strain>
        <strain evidence="12">FSIS1701847</strain>
        <strain evidence="14">FSIS1703277</strain>
        <strain evidence="15">FSIS31800522</strain>
        <strain evidence="4">FSIS31801101</strain>
        <strain evidence="5">FSIS31901449</strain>
        <strain evidence="3 18">IA-2010122881</strain>
    </source>
</reference>
<dbReference type="EMBL" id="AAKLNX010000008">
    <property type="protein sequence ID" value="ECT0509901.1"/>
    <property type="molecule type" value="Genomic_DNA"/>
</dbReference>
<evidence type="ECO:0000313" key="15">
    <source>
        <dbReference type="EMBL" id="ECV3650666.1"/>
    </source>
</evidence>
<dbReference type="Proteomes" id="UP000322839">
    <property type="component" value="Unassembled WGS sequence"/>
</dbReference>
<keyword evidence="1" id="KW-0812">Transmembrane</keyword>
<dbReference type="EMBL" id="AAHJMM010000023">
    <property type="protein sequence ID" value="EBW8726358.1"/>
    <property type="molecule type" value="Genomic_DNA"/>
</dbReference>
<protein>
    <submittedName>
        <fullName evidence="10">Uncharacterized protein</fullName>
    </submittedName>
</protein>
<evidence type="ECO:0000313" key="8">
    <source>
        <dbReference type="EMBL" id="ECS2989853.1"/>
    </source>
</evidence>
<comment type="caution">
    <text evidence="10">The sequence shown here is derived from an EMBL/GenBank/DDBJ whole genome shotgun (WGS) entry which is preliminary data.</text>
</comment>
<gene>
    <name evidence="11" type="ORF">A3179_16455</name>
    <name evidence="8" type="ORF">A3Y30_17240</name>
    <name evidence="13" type="ORF">A9T44_16750</name>
    <name evidence="9" type="ORF">ACY89_16660</name>
    <name evidence="7" type="ORF">APO12_06635</name>
    <name evidence="2" type="ORF">AUB25_17355</name>
    <name evidence="3" type="ORF">BGH80_21820</name>
    <name evidence="12" type="ORF">CEB92_23990</name>
    <name evidence="14" type="ORF">CIR65_13555</name>
    <name evidence="4" type="ORF">D9A38_13180</name>
    <name evidence="15" type="ORF">DN913_08165</name>
    <name evidence="10" type="ORF">DVE68_23160</name>
    <name evidence="16" type="ORF">E4679_19280</name>
    <name evidence="5" type="ORF">ER558_05425</name>
    <name evidence="6" type="ORF">ESI84_19735</name>
</gene>
<proteinExistence type="predicted"/>
<reference evidence="16 17" key="3">
    <citation type="journal article" date="2019" name="Proc. Natl. Acad. Sci. U.S.A.">
        <title>Microbiome composition shapes rapid genomic adaptation of Drosophila melanogaster.</title>
        <authorList>
            <person name="Rudman S.M."/>
            <person name="Greenblum S."/>
            <person name="Hughes R.C."/>
            <person name="Rajpurohit S."/>
            <person name="Kiratli O."/>
            <person name="Lowder D.B."/>
            <person name="Lemmon S.G."/>
            <person name="Petrov D.A."/>
            <person name="Chaston J.M."/>
            <person name="Schmidt P."/>
        </authorList>
    </citation>
    <scope>NUCLEOTIDE SEQUENCE [LARGE SCALE GENOMIC DNA]</scope>
    <source>
        <strain evidence="16 17">ME2L-19-11</strain>
    </source>
</reference>
<evidence type="ECO:0000313" key="2">
    <source>
        <dbReference type="EMBL" id="EBW5969225.1"/>
    </source>
</evidence>
<evidence type="ECO:0000313" key="7">
    <source>
        <dbReference type="EMBL" id="ECS2129225.1"/>
    </source>
</evidence>
<dbReference type="EMBL" id="AAKOFV010000050">
    <property type="protein sequence ID" value="ECT8993499.1"/>
    <property type="molecule type" value="Genomic_DNA"/>
</dbReference>
<evidence type="ECO:0000313" key="5">
    <source>
        <dbReference type="EMBL" id="ECA8830298.1"/>
    </source>
</evidence>
<evidence type="ECO:0000313" key="18">
    <source>
        <dbReference type="Proteomes" id="UP000365067"/>
    </source>
</evidence>
<reference evidence="16" key="4">
    <citation type="submission" date="2019-03" db="EMBL/GenBank/DDBJ databases">
        <authorList>
            <person name="Levent G."/>
            <person name="Schlochtermeier A."/>
            <person name="Ives S.E."/>
            <person name="Norman K.N."/>
            <person name="Lawhon S.D."/>
            <person name="Loneragan G.H."/>
            <person name="Anderson R.C."/>
            <person name="Scott H.M."/>
        </authorList>
    </citation>
    <scope>NUCLEOTIDE SEQUENCE</scope>
    <source>
        <strain evidence="16">ME2L-19-11</strain>
    </source>
</reference>
<dbReference type="EMBL" id="AAHVUF010000007">
    <property type="protein sequence ID" value="ECA8830298.1"/>
    <property type="molecule type" value="Genomic_DNA"/>
</dbReference>
<evidence type="ECO:0000313" key="16">
    <source>
        <dbReference type="EMBL" id="KAA8313130.1"/>
    </source>
</evidence>
<dbReference type="EMBL" id="AAKLXH010000054">
    <property type="protein sequence ID" value="ECT1656805.1"/>
    <property type="molecule type" value="Genomic_DNA"/>
</dbReference>
<evidence type="ECO:0000313" key="12">
    <source>
        <dbReference type="EMBL" id="ECT8993499.1"/>
    </source>
</evidence>
<dbReference type="EMBL" id="AAHHJF010000014">
    <property type="protein sequence ID" value="EBW5969225.1"/>
    <property type="molecule type" value="Genomic_DNA"/>
</dbReference>
<dbReference type="EMBL" id="SQSB01000009">
    <property type="protein sequence ID" value="KAA8313130.1"/>
    <property type="molecule type" value="Genomic_DNA"/>
</dbReference>
<dbReference type="EMBL" id="AAKIWH010000005">
    <property type="protein sequence ID" value="ECS2129225.1"/>
    <property type="molecule type" value="Genomic_DNA"/>
</dbReference>
<dbReference type="Proteomes" id="UP000365067">
    <property type="component" value="Unassembled WGS sequence"/>
</dbReference>
<dbReference type="EMBL" id="AAHQMV010000009">
    <property type="protein sequence ID" value="EBZ2432525.1"/>
    <property type="molecule type" value="Genomic_DNA"/>
</dbReference>
<dbReference type="EMBL" id="AAHVVF010000020">
    <property type="protein sequence ID" value="ECA8958393.1"/>
    <property type="molecule type" value="Genomic_DNA"/>
</dbReference>
<evidence type="ECO:0000256" key="1">
    <source>
        <dbReference type="SAM" id="Phobius"/>
    </source>
</evidence>
<accession>A0A3V9S1S9</accession>
<evidence type="ECO:0000313" key="3">
    <source>
        <dbReference type="EMBL" id="EBW8726358.1"/>
    </source>
</evidence>
<dbReference type="EMBL" id="AAKRLS010000008">
    <property type="protein sequence ID" value="ECU9198383.1"/>
    <property type="molecule type" value="Genomic_DNA"/>
</dbReference>
<keyword evidence="1" id="KW-1133">Transmembrane helix</keyword>
<evidence type="ECO:0000313" key="14">
    <source>
        <dbReference type="EMBL" id="ECU9198383.1"/>
    </source>
</evidence>
<dbReference type="AlphaFoldDB" id="A0A3V9S1S9"/>
<evidence type="ECO:0000313" key="6">
    <source>
        <dbReference type="EMBL" id="ECA8958393.1"/>
    </source>
</evidence>
<evidence type="ECO:0000313" key="11">
    <source>
        <dbReference type="EMBL" id="ECT6384028.1"/>
    </source>
</evidence>